<evidence type="ECO:0000256" key="2">
    <source>
        <dbReference type="ARBA" id="ARBA00004687"/>
    </source>
</evidence>
<dbReference type="Proteomes" id="UP000054560">
    <property type="component" value="Unassembled WGS sequence"/>
</dbReference>
<evidence type="ECO:0000313" key="10">
    <source>
        <dbReference type="EMBL" id="KNC73570.1"/>
    </source>
</evidence>
<dbReference type="EMBL" id="KQ245448">
    <property type="protein sequence ID" value="KNC73570.1"/>
    <property type="molecule type" value="Genomic_DNA"/>
</dbReference>
<protein>
    <submittedName>
        <fullName evidence="10">Uncharacterized protein</fullName>
    </submittedName>
</protein>
<dbReference type="Pfam" id="PF06728">
    <property type="entry name" value="PIG-U"/>
    <property type="match status" value="1"/>
</dbReference>
<dbReference type="PANTHER" id="PTHR13121:SF0">
    <property type="entry name" value="PHOSPHATIDYLINOSITOL GLYCAN ANCHOR BIOSYNTHESIS CLASS U PROTEIN"/>
    <property type="match status" value="1"/>
</dbReference>
<name>A0A0L0FA27_9EUKA</name>
<dbReference type="STRING" id="667725.A0A0L0FA27"/>
<evidence type="ECO:0000256" key="6">
    <source>
        <dbReference type="ARBA" id="ARBA00022824"/>
    </source>
</evidence>
<dbReference type="GO" id="GO:0042765">
    <property type="term" value="C:GPI-anchor transamidase complex"/>
    <property type="evidence" value="ECO:0007669"/>
    <property type="project" value="InterPro"/>
</dbReference>
<feature type="transmembrane region" description="Helical" evidence="9">
    <location>
        <begin position="5"/>
        <end position="22"/>
    </location>
</feature>
<evidence type="ECO:0000256" key="1">
    <source>
        <dbReference type="ARBA" id="ARBA00004477"/>
    </source>
</evidence>
<comment type="similarity">
    <text evidence="3">Belongs to the PIGU family.</text>
</comment>
<evidence type="ECO:0000256" key="7">
    <source>
        <dbReference type="ARBA" id="ARBA00022989"/>
    </source>
</evidence>
<keyword evidence="6" id="KW-0256">Endoplasmic reticulum</keyword>
<keyword evidence="11" id="KW-1185">Reference proteome</keyword>
<accession>A0A0L0FA27</accession>
<dbReference type="GO" id="GO:0006506">
    <property type="term" value="P:GPI anchor biosynthetic process"/>
    <property type="evidence" value="ECO:0007669"/>
    <property type="project" value="UniProtKB-UniPathway"/>
</dbReference>
<feature type="non-terminal residue" evidence="10">
    <location>
        <position position="56"/>
    </location>
</feature>
<dbReference type="AlphaFoldDB" id="A0A0L0FA27"/>
<evidence type="ECO:0000256" key="9">
    <source>
        <dbReference type="SAM" id="Phobius"/>
    </source>
</evidence>
<gene>
    <name evidence="10" type="ORF">SARC_13872</name>
</gene>
<evidence type="ECO:0000256" key="5">
    <source>
        <dbReference type="ARBA" id="ARBA00022692"/>
    </source>
</evidence>
<dbReference type="PANTHER" id="PTHR13121">
    <property type="entry name" value="GPI TRANSAMIDASE COMPONENT PIG-U"/>
    <property type="match status" value="1"/>
</dbReference>
<keyword evidence="7 9" id="KW-1133">Transmembrane helix</keyword>
<dbReference type="OrthoDB" id="549017at2759"/>
<dbReference type="UniPathway" id="UPA00196"/>
<evidence type="ECO:0000256" key="4">
    <source>
        <dbReference type="ARBA" id="ARBA00022502"/>
    </source>
</evidence>
<keyword evidence="4" id="KW-0337">GPI-anchor biosynthesis</keyword>
<evidence type="ECO:0000256" key="3">
    <source>
        <dbReference type="ARBA" id="ARBA00010026"/>
    </source>
</evidence>
<proteinExistence type="inferred from homology"/>
<sequence length="56" mass="6240">MRFPFVICCMYIATAYLGPVFYNQWIFAGSGNANFFYAITLIHNTAGVLSIVDIIA</sequence>
<keyword evidence="5 9" id="KW-0812">Transmembrane</keyword>
<dbReference type="GeneID" id="25914376"/>
<comment type="pathway">
    <text evidence="2">Glycolipid biosynthesis; glycosylphosphatidylinositol-anchor biosynthesis.</text>
</comment>
<dbReference type="GO" id="GO:0016255">
    <property type="term" value="P:attachment of GPI anchor to protein"/>
    <property type="evidence" value="ECO:0007669"/>
    <property type="project" value="InterPro"/>
</dbReference>
<dbReference type="RefSeq" id="XP_014147472.1">
    <property type="nucleotide sequence ID" value="XM_014291997.1"/>
</dbReference>
<organism evidence="10 11">
    <name type="scientific">Sphaeroforma arctica JP610</name>
    <dbReference type="NCBI Taxonomy" id="667725"/>
    <lineage>
        <taxon>Eukaryota</taxon>
        <taxon>Ichthyosporea</taxon>
        <taxon>Ichthyophonida</taxon>
        <taxon>Sphaeroforma</taxon>
    </lineage>
</organism>
<reference evidence="10 11" key="1">
    <citation type="submission" date="2011-02" db="EMBL/GenBank/DDBJ databases">
        <title>The Genome Sequence of Sphaeroforma arctica JP610.</title>
        <authorList>
            <consortium name="The Broad Institute Genome Sequencing Platform"/>
            <person name="Russ C."/>
            <person name="Cuomo C."/>
            <person name="Young S.K."/>
            <person name="Zeng Q."/>
            <person name="Gargeya S."/>
            <person name="Alvarado L."/>
            <person name="Berlin A."/>
            <person name="Chapman S.B."/>
            <person name="Chen Z."/>
            <person name="Freedman E."/>
            <person name="Gellesch M."/>
            <person name="Goldberg J."/>
            <person name="Griggs A."/>
            <person name="Gujja S."/>
            <person name="Heilman E."/>
            <person name="Heiman D."/>
            <person name="Howarth C."/>
            <person name="Mehta T."/>
            <person name="Neiman D."/>
            <person name="Pearson M."/>
            <person name="Roberts A."/>
            <person name="Saif S."/>
            <person name="Shea T."/>
            <person name="Shenoy N."/>
            <person name="Sisk P."/>
            <person name="Stolte C."/>
            <person name="Sykes S."/>
            <person name="White J."/>
            <person name="Yandava C."/>
            <person name="Burger G."/>
            <person name="Gray M.W."/>
            <person name="Holland P.W.H."/>
            <person name="King N."/>
            <person name="Lang F.B.F."/>
            <person name="Roger A.J."/>
            <person name="Ruiz-Trillo I."/>
            <person name="Haas B."/>
            <person name="Nusbaum C."/>
            <person name="Birren B."/>
        </authorList>
    </citation>
    <scope>NUCLEOTIDE SEQUENCE [LARGE SCALE GENOMIC DNA]</scope>
    <source>
        <strain evidence="10 11">JP610</strain>
    </source>
</reference>
<comment type="subcellular location">
    <subcellularLocation>
        <location evidence="1">Endoplasmic reticulum membrane</location>
        <topology evidence="1">Multi-pass membrane protein</topology>
    </subcellularLocation>
</comment>
<evidence type="ECO:0000256" key="8">
    <source>
        <dbReference type="ARBA" id="ARBA00023136"/>
    </source>
</evidence>
<evidence type="ECO:0000313" key="11">
    <source>
        <dbReference type="Proteomes" id="UP000054560"/>
    </source>
</evidence>
<keyword evidence="8 9" id="KW-0472">Membrane</keyword>
<dbReference type="InterPro" id="IPR009600">
    <property type="entry name" value="PIG-U"/>
</dbReference>